<evidence type="ECO:0000256" key="4">
    <source>
        <dbReference type="ARBA" id="ARBA00022989"/>
    </source>
</evidence>
<name>A0A4Q2K4R8_9FIRM</name>
<feature type="transmembrane region" description="Helical" evidence="7">
    <location>
        <begin position="71"/>
        <end position="103"/>
    </location>
</feature>
<evidence type="ECO:0000256" key="7">
    <source>
        <dbReference type="SAM" id="Phobius"/>
    </source>
</evidence>
<dbReference type="RefSeq" id="WP_129227189.1">
    <property type="nucleotide sequence ID" value="NZ_SDOZ01000005.1"/>
</dbReference>
<dbReference type="Pfam" id="PF02653">
    <property type="entry name" value="BPD_transp_2"/>
    <property type="match status" value="1"/>
</dbReference>
<accession>A0A4Q2K4R8</accession>
<evidence type="ECO:0000256" key="6">
    <source>
        <dbReference type="SAM" id="MobiDB-lite"/>
    </source>
</evidence>
<gene>
    <name evidence="8" type="ORF">ESZ91_10875</name>
</gene>
<evidence type="ECO:0000256" key="2">
    <source>
        <dbReference type="ARBA" id="ARBA00022475"/>
    </source>
</evidence>
<proteinExistence type="predicted"/>
<dbReference type="EMBL" id="SDOZ01000005">
    <property type="protein sequence ID" value="RXZ57849.1"/>
    <property type="molecule type" value="Genomic_DNA"/>
</dbReference>
<keyword evidence="9" id="KW-1185">Reference proteome</keyword>
<organism evidence="8 9">
    <name type="scientific">Candidatus Borkfalkia ceftriaxoniphila</name>
    <dbReference type="NCBI Taxonomy" id="2508949"/>
    <lineage>
        <taxon>Bacteria</taxon>
        <taxon>Bacillati</taxon>
        <taxon>Bacillota</taxon>
        <taxon>Clostridia</taxon>
        <taxon>Christensenellales</taxon>
        <taxon>Christensenellaceae</taxon>
        <taxon>Candidatus Borkfalkia</taxon>
    </lineage>
</organism>
<evidence type="ECO:0000256" key="5">
    <source>
        <dbReference type="ARBA" id="ARBA00023136"/>
    </source>
</evidence>
<feature type="transmembrane region" description="Helical" evidence="7">
    <location>
        <begin position="115"/>
        <end position="136"/>
    </location>
</feature>
<keyword evidence="5 7" id="KW-0472">Membrane</keyword>
<sequence>MAKKSVSEYTVALNLRGRTRQFGVKSVNNLKSSGKQSFMIILVTLVLFALFTVINSSYASTDNLLAMVKSLVPYAILGLGVTFVIATGGIDLSIGTVLIASSVMAGTICRTTTSVTAALAVTIPLMVIFGLLFGILNGFLVAKLKLPPFIATLGTMMLSRGVSAVLANIVNKTSSAIKYPSTGWFQSVFTNLNGFPIGIIWLLALTLVCMYLMYKCKVGRYILAIGSNEEAARLSGINVDFYKMIAYAIAGLFAGIAALFYTAANPSLSLASGNGMELDAIAGVYIGGTSTTGGIASIVGTIFGAMILVVIRQGLNFTLAVFNSGVSSTFITYAVTGIIVVFAVLMDIFKNKAANKVKINESASKCKSRFREVVEELRVKQDYILSDKRLSPEDKKSKCAAIDVQIAELKEVFVEEYAKCKVADQENSQRLKESRMKAKEAAKAEKLNKIK</sequence>
<evidence type="ECO:0000313" key="9">
    <source>
        <dbReference type="Proteomes" id="UP000291269"/>
    </source>
</evidence>
<dbReference type="GO" id="GO:0022857">
    <property type="term" value="F:transmembrane transporter activity"/>
    <property type="evidence" value="ECO:0007669"/>
    <property type="project" value="InterPro"/>
</dbReference>
<feature type="transmembrane region" description="Helical" evidence="7">
    <location>
        <begin position="284"/>
        <end position="310"/>
    </location>
</feature>
<evidence type="ECO:0000313" key="8">
    <source>
        <dbReference type="EMBL" id="RXZ57849.1"/>
    </source>
</evidence>
<evidence type="ECO:0000256" key="1">
    <source>
        <dbReference type="ARBA" id="ARBA00004651"/>
    </source>
</evidence>
<protein>
    <submittedName>
        <fullName evidence="8">ABC transporter permease</fullName>
    </submittedName>
</protein>
<feature type="region of interest" description="Disordered" evidence="6">
    <location>
        <begin position="424"/>
        <end position="451"/>
    </location>
</feature>
<dbReference type="InterPro" id="IPR001851">
    <property type="entry name" value="ABC_transp_permease"/>
</dbReference>
<reference evidence="8 9" key="1">
    <citation type="journal article" date="2019" name="Gut">
        <title>Antibiotics-induced monodominance of a novel gut bacterial order.</title>
        <authorList>
            <person name="Hildebrand F."/>
            <person name="Moitinho-Silva L."/>
            <person name="Blasche S."/>
            <person name="Jahn M.T."/>
            <person name="Gossmann T.I."/>
            <person name="Heuerta-Cepas J."/>
            <person name="Hercog R."/>
            <person name="Luetge M."/>
            <person name="Bahram M."/>
            <person name="Pryszlak A."/>
            <person name="Alves R.J."/>
            <person name="Waszak S.M."/>
            <person name="Zhu A."/>
            <person name="Ye L."/>
            <person name="Costea P.I."/>
            <person name="Aalvink S."/>
            <person name="Belzer C."/>
            <person name="Forslund S.K."/>
            <person name="Sunagawa S."/>
            <person name="Hentschel U."/>
            <person name="Merten C."/>
            <person name="Patil K.R."/>
            <person name="Benes V."/>
            <person name="Bork P."/>
        </authorList>
    </citation>
    <scope>NUCLEOTIDE SEQUENCE [LARGE SCALE GENOMIC DNA]</scope>
    <source>
        <strain evidence="8 9">HDS1380</strain>
    </source>
</reference>
<feature type="transmembrane region" description="Helical" evidence="7">
    <location>
        <begin position="192"/>
        <end position="214"/>
    </location>
</feature>
<feature type="transmembrane region" description="Helical" evidence="7">
    <location>
        <begin position="38"/>
        <end position="59"/>
    </location>
</feature>
<comment type="caution">
    <text evidence="8">The sequence shown here is derived from an EMBL/GenBank/DDBJ whole genome shotgun (WGS) entry which is preliminary data.</text>
</comment>
<feature type="transmembrane region" description="Helical" evidence="7">
    <location>
        <begin position="330"/>
        <end position="349"/>
    </location>
</feature>
<dbReference type="GO" id="GO:0005886">
    <property type="term" value="C:plasma membrane"/>
    <property type="evidence" value="ECO:0007669"/>
    <property type="project" value="UniProtKB-SubCell"/>
</dbReference>
<dbReference type="AlphaFoldDB" id="A0A4Q2K4R8"/>
<dbReference type="CDD" id="cd06579">
    <property type="entry name" value="TM_PBP1_transp_AraH_like"/>
    <property type="match status" value="1"/>
</dbReference>
<keyword evidence="4 7" id="KW-1133">Transmembrane helix</keyword>
<feature type="transmembrane region" description="Helical" evidence="7">
    <location>
        <begin position="244"/>
        <end position="263"/>
    </location>
</feature>
<keyword evidence="3 7" id="KW-0812">Transmembrane</keyword>
<feature type="transmembrane region" description="Helical" evidence="7">
    <location>
        <begin position="148"/>
        <end position="171"/>
    </location>
</feature>
<comment type="subcellular location">
    <subcellularLocation>
        <location evidence="1">Cell membrane</location>
        <topology evidence="1">Multi-pass membrane protein</topology>
    </subcellularLocation>
</comment>
<dbReference type="Proteomes" id="UP000291269">
    <property type="component" value="Unassembled WGS sequence"/>
</dbReference>
<dbReference type="OrthoDB" id="9815820at2"/>
<keyword evidence="2" id="KW-1003">Cell membrane</keyword>
<evidence type="ECO:0000256" key="3">
    <source>
        <dbReference type="ARBA" id="ARBA00022692"/>
    </source>
</evidence>
<dbReference type="PANTHER" id="PTHR32196">
    <property type="entry name" value="ABC TRANSPORTER PERMEASE PROTEIN YPHD-RELATED-RELATED"/>
    <property type="match status" value="1"/>
</dbReference>